<dbReference type="Gene3D" id="1.20.5.4130">
    <property type="match status" value="1"/>
</dbReference>
<dbReference type="InterPro" id="IPR036388">
    <property type="entry name" value="WH-like_DNA-bd_sf"/>
</dbReference>
<keyword evidence="4" id="KW-0547">Nucleotide-binding</keyword>
<dbReference type="GO" id="GO:0005524">
    <property type="term" value="F:ATP binding"/>
    <property type="evidence" value="ECO:0007669"/>
    <property type="project" value="UniProtKB-KW"/>
</dbReference>
<evidence type="ECO:0000256" key="6">
    <source>
        <dbReference type="ARBA" id="ARBA00022840"/>
    </source>
</evidence>
<feature type="domain" description="Disease resistance N-terminal" evidence="8">
    <location>
        <begin position="8"/>
        <end position="88"/>
    </location>
</feature>
<dbReference type="FunFam" id="1.10.10.10:FF:000322">
    <property type="entry name" value="Probable disease resistance protein At1g63360"/>
    <property type="match status" value="1"/>
</dbReference>
<dbReference type="InterPro" id="IPR044974">
    <property type="entry name" value="Disease_R_plants"/>
</dbReference>
<name>A0AAD4JEZ9_PERFH</name>
<evidence type="ECO:0000256" key="2">
    <source>
        <dbReference type="ARBA" id="ARBA00022614"/>
    </source>
</evidence>
<dbReference type="InterPro" id="IPR032675">
    <property type="entry name" value="LRR_dom_sf"/>
</dbReference>
<evidence type="ECO:0000256" key="5">
    <source>
        <dbReference type="ARBA" id="ARBA00022821"/>
    </source>
</evidence>
<dbReference type="CDD" id="cd14798">
    <property type="entry name" value="RX-CC_like"/>
    <property type="match status" value="1"/>
</dbReference>
<dbReference type="InterPro" id="IPR002182">
    <property type="entry name" value="NB-ARC"/>
</dbReference>
<feature type="domain" description="Disease resistance R13L4/SHOC-2-like LRR" evidence="10">
    <location>
        <begin position="492"/>
        <end position="796"/>
    </location>
</feature>
<dbReference type="PANTHER" id="PTHR23155:SF1185">
    <property type="entry name" value="DISEASE RESISTANCE RPP8-LIKE PROTEIN 3-RELATED"/>
    <property type="match status" value="1"/>
</dbReference>
<keyword evidence="2" id="KW-0433">Leucine-rich repeat</keyword>
<dbReference type="GO" id="GO:0098542">
    <property type="term" value="P:defense response to other organism"/>
    <property type="evidence" value="ECO:0007669"/>
    <property type="project" value="TreeGrafter"/>
</dbReference>
<keyword evidence="6" id="KW-0067">ATP-binding</keyword>
<accession>A0AAD4JEZ9</accession>
<dbReference type="AlphaFoldDB" id="A0AAD4JEZ9"/>
<reference evidence="11 12" key="1">
    <citation type="journal article" date="2021" name="Nat. Commun.">
        <title>Incipient diploidization of the medicinal plant Perilla within 10,000 years.</title>
        <authorList>
            <person name="Zhang Y."/>
            <person name="Shen Q."/>
            <person name="Leng L."/>
            <person name="Zhang D."/>
            <person name="Chen S."/>
            <person name="Shi Y."/>
            <person name="Ning Z."/>
            <person name="Chen S."/>
        </authorList>
    </citation>
    <scope>NUCLEOTIDE SEQUENCE [LARGE SCALE GENOMIC DNA]</scope>
    <source>
        <strain evidence="12">cv. PC099</strain>
    </source>
</reference>
<dbReference type="Pfam" id="PF00931">
    <property type="entry name" value="NB-ARC"/>
    <property type="match status" value="1"/>
</dbReference>
<dbReference type="GO" id="GO:0043531">
    <property type="term" value="F:ADP binding"/>
    <property type="evidence" value="ECO:0007669"/>
    <property type="project" value="InterPro"/>
</dbReference>
<dbReference type="Gene3D" id="1.10.8.430">
    <property type="entry name" value="Helical domain of apoptotic protease-activating factors"/>
    <property type="match status" value="1"/>
</dbReference>
<keyword evidence="3" id="KW-0677">Repeat</keyword>
<comment type="similarity">
    <text evidence="1">Belongs to the disease resistance NB-LRR family.</text>
</comment>
<evidence type="ECO:0000256" key="3">
    <source>
        <dbReference type="ARBA" id="ARBA00022737"/>
    </source>
</evidence>
<organism evidence="11 12">
    <name type="scientific">Perilla frutescens var. hirtella</name>
    <name type="common">Perilla citriodora</name>
    <name type="synonym">Perilla setoyensis</name>
    <dbReference type="NCBI Taxonomy" id="608512"/>
    <lineage>
        <taxon>Eukaryota</taxon>
        <taxon>Viridiplantae</taxon>
        <taxon>Streptophyta</taxon>
        <taxon>Embryophyta</taxon>
        <taxon>Tracheophyta</taxon>
        <taxon>Spermatophyta</taxon>
        <taxon>Magnoliopsida</taxon>
        <taxon>eudicotyledons</taxon>
        <taxon>Gunneridae</taxon>
        <taxon>Pentapetalae</taxon>
        <taxon>asterids</taxon>
        <taxon>lamiids</taxon>
        <taxon>Lamiales</taxon>
        <taxon>Lamiaceae</taxon>
        <taxon>Nepetoideae</taxon>
        <taxon>Elsholtzieae</taxon>
        <taxon>Perilla</taxon>
    </lineage>
</organism>
<evidence type="ECO:0000313" key="12">
    <source>
        <dbReference type="Proteomes" id="UP001190926"/>
    </source>
</evidence>
<feature type="domain" description="NB-ARC" evidence="7">
    <location>
        <begin position="145"/>
        <end position="239"/>
    </location>
</feature>
<dbReference type="Gene3D" id="3.40.50.300">
    <property type="entry name" value="P-loop containing nucleotide triphosphate hydrolases"/>
    <property type="match status" value="1"/>
</dbReference>
<dbReference type="InterPro" id="IPR041118">
    <property type="entry name" value="Rx_N"/>
</dbReference>
<proteinExistence type="inferred from homology"/>
<dbReference type="PANTHER" id="PTHR23155">
    <property type="entry name" value="DISEASE RESISTANCE PROTEIN RP"/>
    <property type="match status" value="1"/>
</dbReference>
<dbReference type="Pfam" id="PF23559">
    <property type="entry name" value="WHD_DRP"/>
    <property type="match status" value="1"/>
</dbReference>
<dbReference type="InterPro" id="IPR027417">
    <property type="entry name" value="P-loop_NTPase"/>
</dbReference>
<evidence type="ECO:0000259" key="8">
    <source>
        <dbReference type="Pfam" id="PF18052"/>
    </source>
</evidence>
<comment type="caution">
    <text evidence="11">The sequence shown here is derived from an EMBL/GenBank/DDBJ whole genome shotgun (WGS) entry which is preliminary data.</text>
</comment>
<dbReference type="Gene3D" id="3.80.10.10">
    <property type="entry name" value="Ribonuclease Inhibitor"/>
    <property type="match status" value="1"/>
</dbReference>
<dbReference type="SUPFAM" id="SSF52058">
    <property type="entry name" value="L domain-like"/>
    <property type="match status" value="1"/>
</dbReference>
<keyword evidence="12" id="KW-1185">Reference proteome</keyword>
<dbReference type="Gene3D" id="1.10.10.10">
    <property type="entry name" value="Winged helix-like DNA-binding domain superfamily/Winged helix DNA-binding domain"/>
    <property type="match status" value="1"/>
</dbReference>
<dbReference type="Proteomes" id="UP001190926">
    <property type="component" value="Unassembled WGS sequence"/>
</dbReference>
<evidence type="ECO:0000256" key="4">
    <source>
        <dbReference type="ARBA" id="ARBA00022741"/>
    </source>
</evidence>
<keyword evidence="5" id="KW-0611">Plant defense</keyword>
<evidence type="ECO:0000259" key="10">
    <source>
        <dbReference type="Pfam" id="PF23598"/>
    </source>
</evidence>
<dbReference type="Pfam" id="PF23598">
    <property type="entry name" value="LRR_14"/>
    <property type="match status" value="1"/>
</dbReference>
<evidence type="ECO:0000256" key="1">
    <source>
        <dbReference type="ARBA" id="ARBA00008894"/>
    </source>
</evidence>
<dbReference type="InterPro" id="IPR042197">
    <property type="entry name" value="Apaf_helical"/>
</dbReference>
<dbReference type="EMBL" id="SDAM02000067">
    <property type="protein sequence ID" value="KAH6832621.1"/>
    <property type="molecule type" value="Genomic_DNA"/>
</dbReference>
<protein>
    <submittedName>
        <fullName evidence="11">Uncharacterized protein</fullName>
    </submittedName>
</protein>
<feature type="domain" description="Disease resistance protein winged helix" evidence="9">
    <location>
        <begin position="337"/>
        <end position="411"/>
    </location>
</feature>
<evidence type="ECO:0000259" key="9">
    <source>
        <dbReference type="Pfam" id="PF23559"/>
    </source>
</evidence>
<dbReference type="InterPro" id="IPR055414">
    <property type="entry name" value="LRR_R13L4/SHOC2-like"/>
</dbReference>
<dbReference type="InterPro" id="IPR058922">
    <property type="entry name" value="WHD_DRP"/>
</dbReference>
<dbReference type="Pfam" id="PF18052">
    <property type="entry name" value="Rx_N"/>
    <property type="match status" value="1"/>
</dbReference>
<dbReference type="InterPro" id="IPR038005">
    <property type="entry name" value="RX-like_CC"/>
</dbReference>
<evidence type="ECO:0000259" key="7">
    <source>
        <dbReference type="Pfam" id="PF00931"/>
    </source>
</evidence>
<evidence type="ECO:0000313" key="11">
    <source>
        <dbReference type="EMBL" id="KAH6832621.1"/>
    </source>
</evidence>
<dbReference type="PRINTS" id="PR00364">
    <property type="entry name" value="DISEASERSIST"/>
</dbReference>
<sequence>MADAAILVALETLRSLLLDETTFLSGVSTQVKGLESQLKEMQCLLEDTNRSRQHQSKSVGYWILEIRDLVYQAEDVIEMYSILQVSSKRGRGIRQHCQIFSCFLDRCCKLHEIGLEISEIRSDIERVYKSMQEYGLRSIIQGENSVFKQLMPQKREDAMHLSDTELVEQLFQVQKEKRCLIVLDDLWKIEHRDGLLDVFVDSKILMTTRKQNVADVGLSYKLGLLNIADGWELLKRKALLRNYVPPDFGQQTLFEEVGKKMVKNCGCLPLVISLLGGILCKKQSLKEWELVNKHIGDYLFSAGSIDQENKINAVVLNLSYEDLPSYLKPCFLYMGQFVEDQYIYGDNLYMLWIAEGLISVENRASKETLMDVAELYLSELASRCIVEIVAQDAVSCKRYVSCRLHDVVRELCLSKGKKEDFRLKVVDSPGGRFDVLDPSVLGVKTRYLAMHFRGEVEVEYDECRTTHAETNKHIRSLKFFCYSKERKINFPHNVLQYFQNFKLVRVLVFEGCNFQGRKLPKEIGNLIHLRYLRLRDCEFAGLPSSISNLIYLCTLDLFHSWNVHIPDVLNKLIRLEHLFLPDYRKTSNARNYQLRLEGLNKLETLVGFNSLYHDWKFVSRMKNLQRLRATVHDTKTLSEIIDDLNTNRNNLRESTLIIKDGCDLTPLGEEVPILKKLFSCPNLHSLWIDVRMQKLQQEVETQVVFPRLVFLTLRKCEIEDDPMQILETLPCLESLCLWPSSYVGKQMTCCATGFPKLKTLQLWGLPNLTEWKVEKGAMPILSELEIRYCPLLEKIQDEVRSITSLEELEISEMPGFGKWVLGRKRGVQQCLPCSFRHHPSNDWPIS</sequence>
<gene>
    <name evidence="11" type="ORF">C2S53_006408</name>
</gene>
<dbReference type="SUPFAM" id="SSF52540">
    <property type="entry name" value="P-loop containing nucleoside triphosphate hydrolases"/>
    <property type="match status" value="1"/>
</dbReference>